<dbReference type="InterPro" id="IPR001932">
    <property type="entry name" value="PPM-type_phosphatase-like_dom"/>
</dbReference>
<evidence type="ECO:0000256" key="1">
    <source>
        <dbReference type="ARBA" id="ARBA00022801"/>
    </source>
</evidence>
<dbReference type="Gene3D" id="3.30.450.40">
    <property type="match status" value="1"/>
</dbReference>
<dbReference type="InterPro" id="IPR029016">
    <property type="entry name" value="GAF-like_dom_sf"/>
</dbReference>
<evidence type="ECO:0000313" key="4">
    <source>
        <dbReference type="EMBL" id="SVA28928.1"/>
    </source>
</evidence>
<accession>A0A381UMR0</accession>
<keyword evidence="1" id="KW-0378">Hydrolase</keyword>
<dbReference type="InterPro" id="IPR036457">
    <property type="entry name" value="PPM-type-like_dom_sf"/>
</dbReference>
<protein>
    <recommendedName>
        <fullName evidence="5">PPM-type phosphatase domain-containing protein</fullName>
    </recommendedName>
</protein>
<dbReference type="PANTHER" id="PTHR43156">
    <property type="entry name" value="STAGE II SPORULATION PROTEIN E-RELATED"/>
    <property type="match status" value="1"/>
</dbReference>
<dbReference type="SUPFAM" id="SSF55781">
    <property type="entry name" value="GAF domain-like"/>
    <property type="match status" value="1"/>
</dbReference>
<reference evidence="4" key="1">
    <citation type="submission" date="2018-05" db="EMBL/GenBank/DDBJ databases">
        <authorList>
            <person name="Lanie J.A."/>
            <person name="Ng W.-L."/>
            <person name="Kazmierczak K.M."/>
            <person name="Andrzejewski T.M."/>
            <person name="Davidsen T.M."/>
            <person name="Wayne K.J."/>
            <person name="Tettelin H."/>
            <person name="Glass J.I."/>
            <person name="Rusch D."/>
            <person name="Podicherti R."/>
            <person name="Tsui H.-C.T."/>
            <person name="Winkler M.E."/>
        </authorList>
    </citation>
    <scope>NUCLEOTIDE SEQUENCE</scope>
</reference>
<evidence type="ECO:0000259" key="2">
    <source>
        <dbReference type="SMART" id="SM00065"/>
    </source>
</evidence>
<dbReference type="SMART" id="SM00065">
    <property type="entry name" value="GAF"/>
    <property type="match status" value="1"/>
</dbReference>
<dbReference type="AlphaFoldDB" id="A0A381UMR0"/>
<dbReference type="InterPro" id="IPR052016">
    <property type="entry name" value="Bact_Sigma-Reg"/>
</dbReference>
<gene>
    <name evidence="4" type="ORF">METZ01_LOCUS81782</name>
</gene>
<dbReference type="SUPFAM" id="SSF81606">
    <property type="entry name" value="PP2C-like"/>
    <property type="match status" value="1"/>
</dbReference>
<dbReference type="Pfam" id="PF01590">
    <property type="entry name" value="GAF"/>
    <property type="match status" value="1"/>
</dbReference>
<sequence>MSDRPNREVRNLNALLDVSKALGAEMKLDNLLPVIISKTTEVIDAERSSLFIYDEDTNEMWSKVAEGMDSKEIRFPVGVGIAGDVAKTLKTVNIPDAYKDDRFNPAFDKQTNYRTKSILCMPMLNNEGTLVGVVQVLNKKDGSTFDDKDESLLEALSVQAGVAIQRAQLLEAFVEKQRIQESLKLAADIQMGMLPKDFPAFPDRDDFDLFASIIPAKEVGGDFYDFFLIDDDHLCFVIGDVSGKGVPAALFMAVTKTHVAASTIPGKEPSDILIRANDELCKENDQGMFCTIFYGILNTKTGEVRYSNGGHNPPYLVRPDGSNEQLEGTMGIALGVMGGMDFGVNTLTLGKGEAIYLYTDGVNEAMDAGGNEYSYERLEEFLKRSKGQSTTNIVNGSLDDIKDFVKNAEQSDDITVLTIRYNG</sequence>
<proteinExistence type="predicted"/>
<evidence type="ECO:0000259" key="3">
    <source>
        <dbReference type="SMART" id="SM00331"/>
    </source>
</evidence>
<dbReference type="InterPro" id="IPR003018">
    <property type="entry name" value="GAF"/>
</dbReference>
<evidence type="ECO:0008006" key="5">
    <source>
        <dbReference type="Google" id="ProtNLM"/>
    </source>
</evidence>
<dbReference type="EMBL" id="UINC01006668">
    <property type="protein sequence ID" value="SVA28928.1"/>
    <property type="molecule type" value="Genomic_DNA"/>
</dbReference>
<feature type="domain" description="GAF" evidence="2">
    <location>
        <begin position="27"/>
        <end position="174"/>
    </location>
</feature>
<dbReference type="Pfam" id="PF07228">
    <property type="entry name" value="SpoIIE"/>
    <property type="match status" value="1"/>
</dbReference>
<dbReference type="Gene3D" id="3.60.40.10">
    <property type="entry name" value="PPM-type phosphatase domain"/>
    <property type="match status" value="1"/>
</dbReference>
<dbReference type="SMART" id="SM00331">
    <property type="entry name" value="PP2C_SIG"/>
    <property type="match status" value="1"/>
</dbReference>
<dbReference type="PANTHER" id="PTHR43156:SF2">
    <property type="entry name" value="STAGE II SPORULATION PROTEIN E"/>
    <property type="match status" value="1"/>
</dbReference>
<organism evidence="4">
    <name type="scientific">marine metagenome</name>
    <dbReference type="NCBI Taxonomy" id="408172"/>
    <lineage>
        <taxon>unclassified sequences</taxon>
        <taxon>metagenomes</taxon>
        <taxon>ecological metagenomes</taxon>
    </lineage>
</organism>
<dbReference type="GO" id="GO:0016791">
    <property type="term" value="F:phosphatase activity"/>
    <property type="evidence" value="ECO:0007669"/>
    <property type="project" value="TreeGrafter"/>
</dbReference>
<feature type="domain" description="PPM-type phosphatase" evidence="3">
    <location>
        <begin position="204"/>
        <end position="421"/>
    </location>
</feature>
<name>A0A381UMR0_9ZZZZ</name>